<protein>
    <recommendedName>
        <fullName evidence="4">CHRD domain-containing protein</fullName>
    </recommendedName>
</protein>
<evidence type="ECO:0000313" key="3">
    <source>
        <dbReference type="Proteomes" id="UP000192455"/>
    </source>
</evidence>
<keyword evidence="1" id="KW-0732">Signal</keyword>
<dbReference type="Proteomes" id="UP000192455">
    <property type="component" value="Unassembled WGS sequence"/>
</dbReference>
<feature type="signal peptide" evidence="1">
    <location>
        <begin position="1"/>
        <end position="23"/>
    </location>
</feature>
<dbReference type="STRING" id="515897.SAMN05421849_1620"/>
<evidence type="ECO:0008006" key="4">
    <source>
        <dbReference type="Google" id="ProtNLM"/>
    </source>
</evidence>
<dbReference type="EMBL" id="FTPS01000001">
    <property type="protein sequence ID" value="SIT82117.1"/>
    <property type="molecule type" value="Genomic_DNA"/>
</dbReference>
<proteinExistence type="predicted"/>
<dbReference type="AlphaFoldDB" id="A0A1R3WYV7"/>
<dbReference type="RefSeq" id="WP_200805410.1">
    <property type="nucleotide sequence ID" value="NZ_FTPS01000001.1"/>
</dbReference>
<evidence type="ECO:0000313" key="2">
    <source>
        <dbReference type="EMBL" id="SIT82117.1"/>
    </source>
</evidence>
<sequence length="210" mass="21427">MTRMLTTLAAAGALALAAGAASAEDGTWTVEFMPMNADTAGSEAAGTATLTAAGDTLTIRVDATGTTPGIVHLQHFHGFAEGDESSTCPGLDADTNDDGIIDLIETEPAAGTTMVPFHGDPASMAIEAEGYPTADDEGAYSYEQEVSLPDLEAAFAEAFPGQELDFGRRVVFLHGVAEGTDLPDTVQSLGDVPAHVTLPIACGVLEAAAE</sequence>
<gene>
    <name evidence="2" type="ORF">SAMN05421849_1620</name>
</gene>
<feature type="chain" id="PRO_5012210122" description="CHRD domain-containing protein" evidence="1">
    <location>
        <begin position="24"/>
        <end position="210"/>
    </location>
</feature>
<evidence type="ECO:0000256" key="1">
    <source>
        <dbReference type="SAM" id="SignalP"/>
    </source>
</evidence>
<organism evidence="2 3">
    <name type="scientific">Pontibaca methylaminivorans</name>
    <dbReference type="NCBI Taxonomy" id="515897"/>
    <lineage>
        <taxon>Bacteria</taxon>
        <taxon>Pseudomonadati</taxon>
        <taxon>Pseudomonadota</taxon>
        <taxon>Alphaproteobacteria</taxon>
        <taxon>Rhodobacterales</taxon>
        <taxon>Roseobacteraceae</taxon>
        <taxon>Pontibaca</taxon>
    </lineage>
</organism>
<keyword evidence="3" id="KW-1185">Reference proteome</keyword>
<reference evidence="2 3" key="1">
    <citation type="submission" date="2017-01" db="EMBL/GenBank/DDBJ databases">
        <authorList>
            <person name="Mah S.A."/>
            <person name="Swanson W.J."/>
            <person name="Moy G.W."/>
            <person name="Vacquier V.D."/>
        </authorList>
    </citation>
    <scope>NUCLEOTIDE SEQUENCE [LARGE SCALE GENOMIC DNA]</scope>
    <source>
        <strain evidence="2 3">DSM 21219</strain>
    </source>
</reference>
<name>A0A1R3WYV7_9RHOB</name>
<accession>A0A1R3WYV7</accession>